<dbReference type="SUPFAM" id="SSF57716">
    <property type="entry name" value="Glucocorticoid receptor-like (DNA-binding domain)"/>
    <property type="match status" value="1"/>
</dbReference>
<dbReference type="InterPro" id="IPR000962">
    <property type="entry name" value="Znf_DskA_TraR"/>
</dbReference>
<feature type="zinc finger region" description="dksA C4-type" evidence="4">
    <location>
        <begin position="79"/>
        <end position="103"/>
    </location>
</feature>
<evidence type="ECO:0000256" key="4">
    <source>
        <dbReference type="PROSITE-ProRule" id="PRU00510"/>
    </source>
</evidence>
<dbReference type="Proteomes" id="UP001500460">
    <property type="component" value="Unassembled WGS sequence"/>
</dbReference>
<reference evidence="7 8" key="1">
    <citation type="journal article" date="2019" name="Int. J. Syst. Evol. Microbiol.">
        <title>The Global Catalogue of Microorganisms (GCM) 10K type strain sequencing project: providing services to taxonomists for standard genome sequencing and annotation.</title>
        <authorList>
            <consortium name="The Broad Institute Genomics Platform"/>
            <consortium name="The Broad Institute Genome Sequencing Center for Infectious Disease"/>
            <person name="Wu L."/>
            <person name="Ma J."/>
        </authorList>
    </citation>
    <scope>NUCLEOTIDE SEQUENCE [LARGE SCALE GENOMIC DNA]</scope>
    <source>
        <strain evidence="7 8">JCM 6922</strain>
    </source>
</reference>
<feature type="region of interest" description="Disordered" evidence="5">
    <location>
        <begin position="1"/>
        <end position="20"/>
    </location>
</feature>
<evidence type="ECO:0000313" key="7">
    <source>
        <dbReference type="EMBL" id="GAA2424324.1"/>
    </source>
</evidence>
<keyword evidence="3" id="KW-0862">Zinc</keyword>
<dbReference type="EMBL" id="BAAATK010000004">
    <property type="protein sequence ID" value="GAA2424324.1"/>
    <property type="molecule type" value="Genomic_DNA"/>
</dbReference>
<dbReference type="Gene3D" id="1.20.120.910">
    <property type="entry name" value="DksA, coiled-coil domain"/>
    <property type="match status" value="1"/>
</dbReference>
<sequence>MSPDAPRTAPRPAHPAADEVRRRLEHARTTRLAQLKALDETGSSSGDHLLSHQKDAIKRILAEIDAAFARVHDGTYGICLGCSKPVPPERLEILPHTRHCVACQHRAA</sequence>
<accession>A0ABN3JA02</accession>
<evidence type="ECO:0000256" key="2">
    <source>
        <dbReference type="ARBA" id="ARBA00022771"/>
    </source>
</evidence>
<dbReference type="PANTHER" id="PTHR33823">
    <property type="entry name" value="RNA POLYMERASE-BINDING TRANSCRIPTION FACTOR DKSA-RELATED"/>
    <property type="match status" value="1"/>
</dbReference>
<gene>
    <name evidence="7" type="ORF">GCM10010421_08470</name>
</gene>
<evidence type="ECO:0000259" key="6">
    <source>
        <dbReference type="Pfam" id="PF01258"/>
    </source>
</evidence>
<organism evidence="7 8">
    <name type="scientific">Streptomyces glaucus</name>
    <dbReference type="NCBI Taxonomy" id="284029"/>
    <lineage>
        <taxon>Bacteria</taxon>
        <taxon>Bacillati</taxon>
        <taxon>Actinomycetota</taxon>
        <taxon>Actinomycetes</taxon>
        <taxon>Kitasatosporales</taxon>
        <taxon>Streptomycetaceae</taxon>
        <taxon>Streptomyces</taxon>
    </lineage>
</organism>
<evidence type="ECO:0000256" key="1">
    <source>
        <dbReference type="ARBA" id="ARBA00022723"/>
    </source>
</evidence>
<comment type="caution">
    <text evidence="7">The sequence shown here is derived from an EMBL/GenBank/DDBJ whole genome shotgun (WGS) entry which is preliminary data.</text>
</comment>
<protein>
    <submittedName>
        <fullName evidence="7">TraR/DksA C4-type zinc finger protein</fullName>
    </submittedName>
</protein>
<evidence type="ECO:0000256" key="5">
    <source>
        <dbReference type="SAM" id="MobiDB-lite"/>
    </source>
</evidence>
<dbReference type="PROSITE" id="PS51128">
    <property type="entry name" value="ZF_DKSA_2"/>
    <property type="match status" value="1"/>
</dbReference>
<keyword evidence="2" id="KW-0863">Zinc-finger</keyword>
<feature type="domain" description="Zinc finger DksA/TraR C4-type" evidence="6">
    <location>
        <begin position="74"/>
        <end position="106"/>
    </location>
</feature>
<dbReference type="PANTHER" id="PTHR33823:SF4">
    <property type="entry name" value="GENERAL STRESS PROTEIN 16O"/>
    <property type="match status" value="1"/>
</dbReference>
<proteinExistence type="predicted"/>
<evidence type="ECO:0000256" key="3">
    <source>
        <dbReference type="ARBA" id="ARBA00022833"/>
    </source>
</evidence>
<keyword evidence="8" id="KW-1185">Reference proteome</keyword>
<dbReference type="RefSeq" id="WP_344599985.1">
    <property type="nucleotide sequence ID" value="NZ_BAAATK010000004.1"/>
</dbReference>
<feature type="compositionally biased region" description="Low complexity" evidence="5">
    <location>
        <begin position="1"/>
        <end position="15"/>
    </location>
</feature>
<dbReference type="Pfam" id="PF01258">
    <property type="entry name" value="zf-dskA_traR"/>
    <property type="match status" value="1"/>
</dbReference>
<evidence type="ECO:0000313" key="8">
    <source>
        <dbReference type="Proteomes" id="UP001500460"/>
    </source>
</evidence>
<keyword evidence="1" id="KW-0479">Metal-binding</keyword>
<name>A0ABN3JA02_9ACTN</name>